<protein>
    <submittedName>
        <fullName evidence="4">Unannotated protein</fullName>
    </submittedName>
</protein>
<evidence type="ECO:0000313" key="5">
    <source>
        <dbReference type="EMBL" id="CAB4748073.1"/>
    </source>
</evidence>
<dbReference type="GO" id="GO:0035999">
    <property type="term" value="P:tetrahydrofolate interconversion"/>
    <property type="evidence" value="ECO:0007669"/>
    <property type="project" value="TreeGrafter"/>
</dbReference>
<dbReference type="EMBL" id="CAEZYU010000070">
    <property type="protein sequence ID" value="CAB4748073.1"/>
    <property type="molecule type" value="Genomic_DNA"/>
</dbReference>
<accession>A0A6J6CBS4</accession>
<evidence type="ECO:0000256" key="1">
    <source>
        <dbReference type="ARBA" id="ARBA00010638"/>
    </source>
</evidence>
<dbReference type="InterPro" id="IPR024185">
    <property type="entry name" value="FTHF_cligase-like_sf"/>
</dbReference>
<dbReference type="NCBIfam" id="TIGR02727">
    <property type="entry name" value="MTHFS_bact"/>
    <property type="match status" value="1"/>
</dbReference>
<evidence type="ECO:0000256" key="3">
    <source>
        <dbReference type="ARBA" id="ARBA00022840"/>
    </source>
</evidence>
<gene>
    <name evidence="4" type="ORF">UFOPK1358_01470</name>
    <name evidence="5" type="ORF">UFOPK2766_01482</name>
</gene>
<dbReference type="Gene3D" id="3.40.50.10420">
    <property type="entry name" value="NagB/RpiA/CoA transferase-like"/>
    <property type="match status" value="1"/>
</dbReference>
<keyword evidence="2" id="KW-0547">Nucleotide-binding</keyword>
<keyword evidence="3" id="KW-0067">ATP-binding</keyword>
<dbReference type="EMBL" id="CAEZSF010000164">
    <property type="protein sequence ID" value="CAB4548624.1"/>
    <property type="molecule type" value="Genomic_DNA"/>
</dbReference>
<proteinExistence type="inferred from homology"/>
<evidence type="ECO:0000313" key="4">
    <source>
        <dbReference type="EMBL" id="CAB4548624.1"/>
    </source>
</evidence>
<dbReference type="AlphaFoldDB" id="A0A6J6CBS4"/>
<evidence type="ECO:0000256" key="2">
    <source>
        <dbReference type="ARBA" id="ARBA00022741"/>
    </source>
</evidence>
<dbReference type="InterPro" id="IPR002698">
    <property type="entry name" value="FTHF_cligase"/>
</dbReference>
<dbReference type="SUPFAM" id="SSF100950">
    <property type="entry name" value="NagB/RpiA/CoA transferase-like"/>
    <property type="match status" value="1"/>
</dbReference>
<dbReference type="GO" id="GO:0009396">
    <property type="term" value="P:folic acid-containing compound biosynthetic process"/>
    <property type="evidence" value="ECO:0007669"/>
    <property type="project" value="TreeGrafter"/>
</dbReference>
<name>A0A6J6CBS4_9ZZZZ</name>
<dbReference type="GO" id="GO:0030272">
    <property type="term" value="F:5-formyltetrahydrofolate cyclo-ligase activity"/>
    <property type="evidence" value="ECO:0007669"/>
    <property type="project" value="TreeGrafter"/>
</dbReference>
<dbReference type="Pfam" id="PF01812">
    <property type="entry name" value="5-FTHF_cyc-lig"/>
    <property type="match status" value="1"/>
</dbReference>
<organism evidence="4">
    <name type="scientific">freshwater metagenome</name>
    <dbReference type="NCBI Taxonomy" id="449393"/>
    <lineage>
        <taxon>unclassified sequences</taxon>
        <taxon>metagenomes</taxon>
        <taxon>ecological metagenomes</taxon>
    </lineage>
</organism>
<dbReference type="PANTHER" id="PTHR23407:SF1">
    <property type="entry name" value="5-FORMYLTETRAHYDROFOLATE CYCLO-LIGASE"/>
    <property type="match status" value="1"/>
</dbReference>
<dbReference type="GO" id="GO:0005524">
    <property type="term" value="F:ATP binding"/>
    <property type="evidence" value="ECO:0007669"/>
    <property type="project" value="UniProtKB-KW"/>
</dbReference>
<reference evidence="4" key="1">
    <citation type="submission" date="2020-05" db="EMBL/GenBank/DDBJ databases">
        <authorList>
            <person name="Chiriac C."/>
            <person name="Salcher M."/>
            <person name="Ghai R."/>
            <person name="Kavagutti S V."/>
        </authorList>
    </citation>
    <scope>NUCLEOTIDE SEQUENCE</scope>
</reference>
<comment type="similarity">
    <text evidence="1">Belongs to the 5-formyltetrahydrofolate cyclo-ligase family.</text>
</comment>
<sequence length="207" mass="22827">MSEKPETRNQLRLRLRELRRELLPGQRSNAEQAVAKLLAEFVSSQPPGLACTYIPTDGELDLRLCTERLQDLGWRIFLPVIGDGRQMGFAEWTTHCRLEQNRFGILEPASPAELLTAEQMDLALIPCVAVDASGNRLGFGAGYYDRAFSKAELERDQDSSGAGPTLIGCAFSQQVVHELAAEPWDVAMDYILTETAITRSLPASSSS</sequence>
<dbReference type="PANTHER" id="PTHR23407">
    <property type="entry name" value="ATPASE INHIBITOR/5-FORMYLTETRAHYDROFOLATE CYCLO-LIGASE"/>
    <property type="match status" value="1"/>
</dbReference>
<dbReference type="PIRSF" id="PIRSF006806">
    <property type="entry name" value="FTHF_cligase"/>
    <property type="match status" value="1"/>
</dbReference>
<dbReference type="InterPro" id="IPR037171">
    <property type="entry name" value="NagB/RpiA_transferase-like"/>
</dbReference>